<reference evidence="2 3" key="1">
    <citation type="submission" date="2019-08" db="EMBL/GenBank/DDBJ databases">
        <title>The genome sequence of a newly discovered highly antifungal drug resistant Aspergillus species, Aspergillus tanneri NIH 1004.</title>
        <authorList>
            <person name="Mounaud S."/>
            <person name="Singh I."/>
            <person name="Joardar V."/>
            <person name="Pakala S."/>
            <person name="Pakala S."/>
            <person name="Venepally P."/>
            <person name="Chung J.K."/>
            <person name="Losada L."/>
            <person name="Nierman W.C."/>
        </authorList>
    </citation>
    <scope>NUCLEOTIDE SEQUENCE [LARGE SCALE GENOMIC DNA]</scope>
    <source>
        <strain evidence="2 3">NIH1004</strain>
    </source>
</reference>
<proteinExistence type="inferred from homology"/>
<evidence type="ECO:0000256" key="1">
    <source>
        <dbReference type="ARBA" id="ARBA00006333"/>
    </source>
</evidence>
<sequence>MTKNIQQEARGLLDLLATSIKKGLEVSSVSASIYDTAWVAMIQKPDIDGNTLPLFPECFQVLLDFQESDGSWCSSISELDGIINTAAALLALQSRLSVTHQPLRGDLELRCHKARGALLSMLREWNVDASDDRVGFEVILPAVLKLLEKHGITFDFPARMTVQTMHEQKVATLYTALRGQEQVSLVHSLEAFVGELNYDEIKHMRSAYGDMMASPSSTAAYLMHSSKWDDVAEGYLRKALSHTSATQVTGSVPNVFPTTIFEIAWTVSTLLDAGFTMDELGLERLHAVRTYLVEAIANMNGVVSFAPHCLPDPDDSAVALSTLQILGEHVDLQPMFKRFEGSDHFITFIGERNASLSANCNVLICILRHPDSHAYTGQVVKCARFLCTLYYRSQFKDKWNRCEQYPMMLLAKAFTLLLARVDQKNLDMDKFPQEIIEEKIPVILLDIMNRLFRTQGKDGSWGSTNELTSFSLLALNALTKLSWPGSIVGELHARIQRGKKYLLISENWSSGQHTWIGKVAYSLSNVSLAYCLAAMKATQHAGTIQPEYKELQFVSIHDTELDSNLQLLAELPLLVGCPQWKLDILSLQGALFIPRLDRVCQDILPLARSDRPPCFPYIPFTWIAPSDGSKVLNFDQLWDMMVCSFLGFRIDEYLDGPIAQDYENTATHIRHMVERLAGPRPSLITKEGQLESYELNQINNALSCLFRFFLHHPKVHESPRWMEQFLAEKLKQYFLKSLAHREDSFLLSSQSDNESHDKCPFINYFDWVRNTGSETIFAQVGFAFFLCLLDPPLQQPLQDAVVRYMVKDFGLHIATRVRQCNDLGSAARDKRELNLNSLDFVDFLDGVSDVKEKLRQVADYERRCMEKLLLELNENLNKPLIDALRLYADTAELYNQLYALQDLSLSQARTTSSCAYI</sequence>
<dbReference type="PANTHER" id="PTHR31739:SF25">
    <property type="entry name" value="(E,E)-GERANYLLINALOOL SYNTHASE"/>
    <property type="match status" value="1"/>
</dbReference>
<dbReference type="GO" id="GO:0016102">
    <property type="term" value="P:diterpenoid biosynthetic process"/>
    <property type="evidence" value="ECO:0007669"/>
    <property type="project" value="TreeGrafter"/>
</dbReference>
<dbReference type="OrthoDB" id="2343925at2759"/>
<organism evidence="2 3">
    <name type="scientific">Aspergillus tanneri</name>
    <dbReference type="NCBI Taxonomy" id="1220188"/>
    <lineage>
        <taxon>Eukaryota</taxon>
        <taxon>Fungi</taxon>
        <taxon>Dikarya</taxon>
        <taxon>Ascomycota</taxon>
        <taxon>Pezizomycotina</taxon>
        <taxon>Eurotiomycetes</taxon>
        <taxon>Eurotiomycetidae</taxon>
        <taxon>Eurotiales</taxon>
        <taxon>Aspergillaceae</taxon>
        <taxon>Aspergillus</taxon>
        <taxon>Aspergillus subgen. Circumdati</taxon>
    </lineage>
</organism>
<dbReference type="InterPro" id="IPR050148">
    <property type="entry name" value="Terpene_synthase-like"/>
</dbReference>
<protein>
    <recommendedName>
        <fullName evidence="4">Terpene cyclase</fullName>
    </recommendedName>
</protein>
<dbReference type="Gene3D" id="1.50.10.20">
    <property type="match status" value="1"/>
</dbReference>
<dbReference type="SUPFAM" id="SSF48239">
    <property type="entry name" value="Terpenoid cyclases/Protein prenyltransferases"/>
    <property type="match status" value="1"/>
</dbReference>
<dbReference type="AlphaFoldDB" id="A0A5M9MI12"/>
<comment type="similarity">
    <text evidence="1">Belongs to the terpene synthase family.</text>
</comment>
<evidence type="ECO:0008006" key="4">
    <source>
        <dbReference type="Google" id="ProtNLM"/>
    </source>
</evidence>
<dbReference type="GeneID" id="54330743"/>
<dbReference type="PANTHER" id="PTHR31739">
    <property type="entry name" value="ENT-COPALYL DIPHOSPHATE SYNTHASE, CHLOROPLASTIC"/>
    <property type="match status" value="1"/>
</dbReference>
<dbReference type="EMBL" id="QUQM01000007">
    <property type="protein sequence ID" value="KAA8646608.1"/>
    <property type="molecule type" value="Genomic_DNA"/>
</dbReference>
<dbReference type="Gene3D" id="1.50.10.160">
    <property type="match status" value="1"/>
</dbReference>
<comment type="caution">
    <text evidence="2">The sequence shown here is derived from an EMBL/GenBank/DDBJ whole genome shotgun (WGS) entry which is preliminary data.</text>
</comment>
<dbReference type="GO" id="GO:0010333">
    <property type="term" value="F:terpene synthase activity"/>
    <property type="evidence" value="ECO:0007669"/>
    <property type="project" value="InterPro"/>
</dbReference>
<accession>A0A5M9MI12</accession>
<evidence type="ECO:0000313" key="3">
    <source>
        <dbReference type="Proteomes" id="UP000324241"/>
    </source>
</evidence>
<dbReference type="GO" id="GO:0000287">
    <property type="term" value="F:magnesium ion binding"/>
    <property type="evidence" value="ECO:0007669"/>
    <property type="project" value="TreeGrafter"/>
</dbReference>
<name>A0A5M9MI12_9EURO</name>
<dbReference type="VEuPathDB" id="FungiDB:EYZ11_011361"/>
<evidence type="ECO:0000313" key="2">
    <source>
        <dbReference type="EMBL" id="KAA8646608.1"/>
    </source>
</evidence>
<dbReference type="InterPro" id="IPR008930">
    <property type="entry name" value="Terpenoid_cyclase/PrenylTrfase"/>
</dbReference>
<dbReference type="VEuPathDB" id="FungiDB:EYZ11_013351"/>
<dbReference type="Proteomes" id="UP000324241">
    <property type="component" value="Unassembled WGS sequence"/>
</dbReference>
<gene>
    <name evidence="2" type="ORF">ATNIH1004_008041</name>
</gene>
<dbReference type="RefSeq" id="XP_033425969.1">
    <property type="nucleotide sequence ID" value="XM_033572654.1"/>
</dbReference>